<accession>A0A0C3P8H7</accession>
<dbReference type="AlphaFoldDB" id="A0A0C3P8H7"/>
<reference evidence="1 2" key="1">
    <citation type="submission" date="2014-04" db="EMBL/GenBank/DDBJ databases">
        <authorList>
            <consortium name="DOE Joint Genome Institute"/>
            <person name="Kuo A."/>
            <person name="Kohler A."/>
            <person name="Costa M.D."/>
            <person name="Nagy L.G."/>
            <person name="Floudas D."/>
            <person name="Copeland A."/>
            <person name="Barry K.W."/>
            <person name="Cichocki N."/>
            <person name="Veneault-Fourrey C."/>
            <person name="LaButti K."/>
            <person name="Lindquist E.A."/>
            <person name="Lipzen A."/>
            <person name="Lundell T."/>
            <person name="Morin E."/>
            <person name="Murat C."/>
            <person name="Sun H."/>
            <person name="Tunlid A."/>
            <person name="Henrissat B."/>
            <person name="Grigoriev I.V."/>
            <person name="Hibbett D.S."/>
            <person name="Martin F."/>
            <person name="Nordberg H.P."/>
            <person name="Cantor M.N."/>
            <person name="Hua S.X."/>
        </authorList>
    </citation>
    <scope>NUCLEOTIDE SEQUENCE [LARGE SCALE GENOMIC DNA]</scope>
    <source>
        <strain evidence="1 2">Marx 270</strain>
    </source>
</reference>
<evidence type="ECO:0000313" key="2">
    <source>
        <dbReference type="Proteomes" id="UP000054217"/>
    </source>
</evidence>
<protein>
    <submittedName>
        <fullName evidence="1">Uncharacterized protein</fullName>
    </submittedName>
</protein>
<keyword evidence="2" id="KW-1185">Reference proteome</keyword>
<evidence type="ECO:0000313" key="1">
    <source>
        <dbReference type="EMBL" id="KIO03779.1"/>
    </source>
</evidence>
<dbReference type="STRING" id="870435.A0A0C3P8H7"/>
<reference evidence="2" key="2">
    <citation type="submission" date="2015-01" db="EMBL/GenBank/DDBJ databases">
        <title>Evolutionary Origins and Diversification of the Mycorrhizal Mutualists.</title>
        <authorList>
            <consortium name="DOE Joint Genome Institute"/>
            <consortium name="Mycorrhizal Genomics Consortium"/>
            <person name="Kohler A."/>
            <person name="Kuo A."/>
            <person name="Nagy L.G."/>
            <person name="Floudas D."/>
            <person name="Copeland A."/>
            <person name="Barry K.W."/>
            <person name="Cichocki N."/>
            <person name="Veneault-Fourrey C."/>
            <person name="LaButti K."/>
            <person name="Lindquist E.A."/>
            <person name="Lipzen A."/>
            <person name="Lundell T."/>
            <person name="Morin E."/>
            <person name="Murat C."/>
            <person name="Riley R."/>
            <person name="Ohm R."/>
            <person name="Sun H."/>
            <person name="Tunlid A."/>
            <person name="Henrissat B."/>
            <person name="Grigoriev I.V."/>
            <person name="Hibbett D.S."/>
            <person name="Martin F."/>
        </authorList>
    </citation>
    <scope>NUCLEOTIDE SEQUENCE [LARGE SCALE GENOMIC DNA]</scope>
    <source>
        <strain evidence="2">Marx 270</strain>
    </source>
</reference>
<dbReference type="EMBL" id="KN831974">
    <property type="protein sequence ID" value="KIO03779.1"/>
    <property type="molecule type" value="Genomic_DNA"/>
</dbReference>
<dbReference type="InterPro" id="IPR011990">
    <property type="entry name" value="TPR-like_helical_dom_sf"/>
</dbReference>
<dbReference type="Pfam" id="PF13374">
    <property type="entry name" value="TPR_10"/>
    <property type="match status" value="1"/>
</dbReference>
<sequence length="156" mass="17982">MAESQDFPEDGHERRATDLVLETLKRCRVVNSGGLAELDELVSILKDSAKVPPDGYFDRLQRLINLSTTLWGCYEKHGKLSILNYLLEINKQTLQLLPSHHPDRLPGLRTLANVLWRLFEVHEDLSYLRELIDLCEDTLQLAPEGHPEHPYWVNSE</sequence>
<dbReference type="Gene3D" id="1.25.40.10">
    <property type="entry name" value="Tetratricopeptide repeat domain"/>
    <property type="match status" value="1"/>
</dbReference>
<dbReference type="HOGENOM" id="CLU_1461881_0_0_1"/>
<name>A0A0C3P8H7_PISTI</name>
<proteinExistence type="predicted"/>
<gene>
    <name evidence="1" type="ORF">M404DRAFT_606928</name>
</gene>
<dbReference type="InParanoid" id="A0A0C3P8H7"/>
<dbReference type="Proteomes" id="UP000054217">
    <property type="component" value="Unassembled WGS sequence"/>
</dbReference>
<organism evidence="1 2">
    <name type="scientific">Pisolithus tinctorius Marx 270</name>
    <dbReference type="NCBI Taxonomy" id="870435"/>
    <lineage>
        <taxon>Eukaryota</taxon>
        <taxon>Fungi</taxon>
        <taxon>Dikarya</taxon>
        <taxon>Basidiomycota</taxon>
        <taxon>Agaricomycotina</taxon>
        <taxon>Agaricomycetes</taxon>
        <taxon>Agaricomycetidae</taxon>
        <taxon>Boletales</taxon>
        <taxon>Sclerodermatineae</taxon>
        <taxon>Pisolithaceae</taxon>
        <taxon>Pisolithus</taxon>
    </lineage>
</organism>
<dbReference type="OrthoDB" id="2678958at2759"/>